<feature type="non-terminal residue" evidence="1">
    <location>
        <position position="263"/>
    </location>
</feature>
<comment type="caution">
    <text evidence="1">The sequence shown here is derived from an EMBL/GenBank/DDBJ whole genome shotgun (WGS) entry which is preliminary data.</text>
</comment>
<name>A0A2M7S9U3_9BACT</name>
<dbReference type="Gene3D" id="3.10.450.620">
    <property type="entry name" value="JHP933, nucleotidyltransferase-like core domain"/>
    <property type="match status" value="1"/>
</dbReference>
<dbReference type="AlphaFoldDB" id="A0A2M7S9U3"/>
<proteinExistence type="predicted"/>
<evidence type="ECO:0000313" key="2">
    <source>
        <dbReference type="Proteomes" id="UP000229307"/>
    </source>
</evidence>
<sequence length="263" mass="30716">MLEIIRNEIERFKTGEEKYNHLRECLQVLLLKIVYEGGFFRSLAFTGGTAMRIVFGLRRFSEDLDFSLIQENGYNFGKATSYVRRQLGLFNLDAEISAGKEGNVHKMDCKFINVLFEIGLSALQGQRLLIRLEIDTNPPGGYKTETSLVNRMFMFTVNHFDLPSLFSCKIHACLFRRYTKGRDFYDLLWFLGKKVKPNLKVLNNAIAQTEKKPAEVNEENFREFLLEKLERVDFSKARKDVERFVEDKKELDLLNRETITKLI</sequence>
<accession>A0A2M7S9U3</accession>
<protein>
    <recommendedName>
        <fullName evidence="3">Nucleotidyl transferase AbiEii/AbiGii toxin family protein</fullName>
    </recommendedName>
</protein>
<organism evidence="1 2">
    <name type="scientific">Candidatus Desantisbacteria bacterium CG_4_10_14_0_8_um_filter_48_22</name>
    <dbReference type="NCBI Taxonomy" id="1974543"/>
    <lineage>
        <taxon>Bacteria</taxon>
        <taxon>Candidatus Desantisiibacteriota</taxon>
    </lineage>
</organism>
<dbReference type="Pfam" id="PF08843">
    <property type="entry name" value="AbiEii"/>
    <property type="match status" value="1"/>
</dbReference>
<evidence type="ECO:0008006" key="3">
    <source>
        <dbReference type="Google" id="ProtNLM"/>
    </source>
</evidence>
<dbReference type="Proteomes" id="UP000229307">
    <property type="component" value="Unassembled WGS sequence"/>
</dbReference>
<evidence type="ECO:0000313" key="1">
    <source>
        <dbReference type="EMBL" id="PIZ16063.1"/>
    </source>
</evidence>
<gene>
    <name evidence="1" type="ORF">COY52_08185</name>
</gene>
<dbReference type="EMBL" id="PFMR01000213">
    <property type="protein sequence ID" value="PIZ16063.1"/>
    <property type="molecule type" value="Genomic_DNA"/>
</dbReference>
<reference evidence="2" key="1">
    <citation type="submission" date="2017-09" db="EMBL/GenBank/DDBJ databases">
        <title>Depth-based differentiation of microbial function through sediment-hosted aquifers and enrichment of novel symbionts in the deep terrestrial subsurface.</title>
        <authorList>
            <person name="Probst A.J."/>
            <person name="Ladd B."/>
            <person name="Jarett J.K."/>
            <person name="Geller-Mcgrath D.E."/>
            <person name="Sieber C.M.K."/>
            <person name="Emerson J.B."/>
            <person name="Anantharaman K."/>
            <person name="Thomas B.C."/>
            <person name="Malmstrom R."/>
            <person name="Stieglmeier M."/>
            <person name="Klingl A."/>
            <person name="Woyke T."/>
            <person name="Ryan C.M."/>
            <person name="Banfield J.F."/>
        </authorList>
    </citation>
    <scope>NUCLEOTIDE SEQUENCE [LARGE SCALE GENOMIC DNA]</scope>
</reference>
<dbReference type="InterPro" id="IPR014942">
    <property type="entry name" value="AbiEii"/>
</dbReference>